<dbReference type="InterPro" id="IPR029063">
    <property type="entry name" value="SAM-dependent_MTases_sf"/>
</dbReference>
<proteinExistence type="predicted"/>
<dbReference type="Proteomes" id="UP001166251">
    <property type="component" value="Unassembled WGS sequence"/>
</dbReference>
<comment type="caution">
    <text evidence="1">The sequence shown here is derived from an EMBL/GenBank/DDBJ whole genome shotgun (WGS) entry which is preliminary data.</text>
</comment>
<sequence>MVYEHKTKAGNLGDVFKHLALVQMLEGLLTHHQGKHFCYADTYAGRPDYAVTSSKGWRKGAGKLLSIDVPPMPAARFWHQHVANVPESAEMARYPGSTLLADQLIALHGFKSQMMLWETTGANMSALRERFPHAKYTAQAEAKASDLLLEQADFIFVDPPGVHSRRHPDYPNWQTLAQMLVLPSAMLMWLPLPDSLTSSRTITHREIRQLAVSLNFTVSEVVWNTSGMLGCQLLYRADPAVMAATRNIIDWMAGVISCEARHFDVSGA</sequence>
<evidence type="ECO:0000313" key="2">
    <source>
        <dbReference type="Proteomes" id="UP001166251"/>
    </source>
</evidence>
<keyword evidence="2" id="KW-1185">Reference proteome</keyword>
<dbReference type="InterPro" id="IPR007473">
    <property type="entry name" value="RlmJ"/>
</dbReference>
<evidence type="ECO:0000313" key="1">
    <source>
        <dbReference type="EMBL" id="MBW8192181.1"/>
    </source>
</evidence>
<dbReference type="PANTHER" id="PTHR37426">
    <property type="entry name" value="RIBOSOMAL RNA LARGE SUBUNIT METHYLTRANSFERASE J"/>
    <property type="match status" value="1"/>
</dbReference>
<gene>
    <name evidence="1" type="primary">rlmJ</name>
    <name evidence="1" type="ORF">K0504_14185</name>
</gene>
<organism evidence="1 2">
    <name type="scientific">Neiella holothuriorum</name>
    <dbReference type="NCBI Taxonomy" id="2870530"/>
    <lineage>
        <taxon>Bacteria</taxon>
        <taxon>Pseudomonadati</taxon>
        <taxon>Pseudomonadota</taxon>
        <taxon>Gammaproteobacteria</taxon>
        <taxon>Alteromonadales</taxon>
        <taxon>Echinimonadaceae</taxon>
        <taxon>Neiella</taxon>
    </lineage>
</organism>
<name>A0ABS7EIM0_9GAMM</name>
<accession>A0ABS7EIM0</accession>
<dbReference type="EMBL" id="JAHZSS010000019">
    <property type="protein sequence ID" value="MBW8192181.1"/>
    <property type="molecule type" value="Genomic_DNA"/>
</dbReference>
<dbReference type="SUPFAM" id="SSF53335">
    <property type="entry name" value="S-adenosyl-L-methionine-dependent methyltransferases"/>
    <property type="match status" value="1"/>
</dbReference>
<reference evidence="1" key="1">
    <citation type="submission" date="2021-07" db="EMBL/GenBank/DDBJ databases">
        <title>Neiella marina sp. nov., isolated from the intestinal content of sea cucumber Apostichopus japonicus.</title>
        <authorList>
            <person name="Bai X."/>
        </authorList>
    </citation>
    <scope>NUCLEOTIDE SEQUENCE</scope>
    <source>
        <strain evidence="1">126</strain>
    </source>
</reference>
<dbReference type="PANTHER" id="PTHR37426:SF1">
    <property type="entry name" value="RIBOSOMAL RNA LARGE SUBUNIT METHYLTRANSFERASE J"/>
    <property type="match status" value="1"/>
</dbReference>
<dbReference type="RefSeq" id="WP_220104807.1">
    <property type="nucleotide sequence ID" value="NZ_JAHZSS010000019.1"/>
</dbReference>
<dbReference type="Gene3D" id="3.40.50.150">
    <property type="entry name" value="Vaccinia Virus protein VP39"/>
    <property type="match status" value="1"/>
</dbReference>
<protein>
    <submittedName>
        <fullName evidence="1">23S rRNA (Adenine(2030)-N(6))-methyltransferase RlmJ</fullName>
    </submittedName>
</protein>